<dbReference type="InterPro" id="IPR045861">
    <property type="entry name" value="CorA_cytoplasmic_dom"/>
</dbReference>
<dbReference type="PANTHER" id="PTHR46494">
    <property type="entry name" value="CORA FAMILY METAL ION TRANSPORTER (EUROFUNG)"/>
    <property type="match status" value="1"/>
</dbReference>
<dbReference type="SUPFAM" id="SSF143865">
    <property type="entry name" value="CorA soluble domain-like"/>
    <property type="match status" value="1"/>
</dbReference>
<evidence type="ECO:0000256" key="1">
    <source>
        <dbReference type="ARBA" id="ARBA00004651"/>
    </source>
</evidence>
<evidence type="ECO:0000256" key="6">
    <source>
        <dbReference type="ARBA" id="ARBA00022989"/>
    </source>
</evidence>
<comment type="subcellular location">
    <subcellularLocation>
        <location evidence="1">Cell membrane</location>
        <topology evidence="1">Multi-pass membrane protein</topology>
    </subcellularLocation>
</comment>
<comment type="similarity">
    <text evidence="2">Belongs to the CorA metal ion transporter (MIT) (TC 1.A.35) family.</text>
</comment>
<keyword evidence="10" id="KW-1185">Reference proteome</keyword>
<dbReference type="GO" id="GO:0015095">
    <property type="term" value="F:magnesium ion transmembrane transporter activity"/>
    <property type="evidence" value="ECO:0007669"/>
    <property type="project" value="TreeGrafter"/>
</dbReference>
<organism evidence="9 10">
    <name type="scientific">Microlunatus soli</name>
    <dbReference type="NCBI Taxonomy" id="630515"/>
    <lineage>
        <taxon>Bacteria</taxon>
        <taxon>Bacillati</taxon>
        <taxon>Actinomycetota</taxon>
        <taxon>Actinomycetes</taxon>
        <taxon>Propionibacteriales</taxon>
        <taxon>Propionibacteriaceae</taxon>
        <taxon>Microlunatus</taxon>
    </lineage>
</organism>
<dbReference type="GO" id="GO:0005886">
    <property type="term" value="C:plasma membrane"/>
    <property type="evidence" value="ECO:0007669"/>
    <property type="project" value="UniProtKB-SubCell"/>
</dbReference>
<keyword evidence="4" id="KW-1003">Cell membrane</keyword>
<dbReference type="InterPro" id="IPR045863">
    <property type="entry name" value="CorA_TM1_TM2"/>
</dbReference>
<evidence type="ECO:0000256" key="4">
    <source>
        <dbReference type="ARBA" id="ARBA00022475"/>
    </source>
</evidence>
<dbReference type="AlphaFoldDB" id="A0A1H1VPG3"/>
<dbReference type="GO" id="GO:0000287">
    <property type="term" value="F:magnesium ion binding"/>
    <property type="evidence" value="ECO:0007669"/>
    <property type="project" value="TreeGrafter"/>
</dbReference>
<keyword evidence="6 8" id="KW-1133">Transmembrane helix</keyword>
<name>A0A1H1VPG3_9ACTN</name>
<evidence type="ECO:0000256" key="7">
    <source>
        <dbReference type="ARBA" id="ARBA00023136"/>
    </source>
</evidence>
<reference evidence="9 10" key="1">
    <citation type="submission" date="2016-10" db="EMBL/GenBank/DDBJ databases">
        <authorList>
            <person name="de Groot N.N."/>
        </authorList>
    </citation>
    <scope>NUCLEOTIDE SEQUENCE [LARGE SCALE GENOMIC DNA]</scope>
    <source>
        <strain evidence="9 10">DSM 21800</strain>
    </source>
</reference>
<dbReference type="Pfam" id="PF01544">
    <property type="entry name" value="CorA"/>
    <property type="match status" value="1"/>
</dbReference>
<keyword evidence="5 8" id="KW-0812">Transmembrane</keyword>
<dbReference type="Gene3D" id="1.20.58.340">
    <property type="entry name" value="Magnesium transport protein CorA, transmembrane region"/>
    <property type="match status" value="2"/>
</dbReference>
<evidence type="ECO:0000256" key="3">
    <source>
        <dbReference type="ARBA" id="ARBA00022448"/>
    </source>
</evidence>
<feature type="transmembrane region" description="Helical" evidence="8">
    <location>
        <begin position="280"/>
        <end position="304"/>
    </location>
</feature>
<evidence type="ECO:0000256" key="5">
    <source>
        <dbReference type="ARBA" id="ARBA00022692"/>
    </source>
</evidence>
<dbReference type="EMBL" id="LT629772">
    <property type="protein sequence ID" value="SDS86633.1"/>
    <property type="molecule type" value="Genomic_DNA"/>
</dbReference>
<evidence type="ECO:0000313" key="9">
    <source>
        <dbReference type="EMBL" id="SDS86633.1"/>
    </source>
</evidence>
<sequence>MARRVAQLVDRSTDGPVDRSQVWIGSKVIAHDLHGDDLADVLQQNGNASAWAIAPRTASAELHRFGRMLDLDDAVLEGILAPEQRIKFVDLERTRVVRLRAIRLQGREIVGDDLSMIITDQVLIMLVDEPYGSELARLLSGSGHRLAGGSADRAAELVIDHVVGASADAATEIETASDQLADALFGGAPLSRELKLDAFRLRRAVTALRRVTEPTAEVLQDLVEAGDDLDVSDTRRWSMIIDHANRVNGGVAMLGDSLTAIFDTSLSLDNARMDEVMKKLTGWAGIIAVPTLVTGFVGMNVHFWLNDTQLGFYIYLAIMVVAAAILYVIFRRNSWI</sequence>
<dbReference type="GO" id="GO:0015087">
    <property type="term" value="F:cobalt ion transmembrane transporter activity"/>
    <property type="evidence" value="ECO:0007669"/>
    <property type="project" value="TreeGrafter"/>
</dbReference>
<dbReference type="InterPro" id="IPR002523">
    <property type="entry name" value="MgTranspt_CorA/ZnTranspt_ZntB"/>
</dbReference>
<protein>
    <submittedName>
        <fullName evidence="9">Magnesium transporter</fullName>
    </submittedName>
</protein>
<evidence type="ECO:0000313" key="10">
    <source>
        <dbReference type="Proteomes" id="UP000199103"/>
    </source>
</evidence>
<dbReference type="STRING" id="630515.SAMN04489812_3296"/>
<feature type="transmembrane region" description="Helical" evidence="8">
    <location>
        <begin position="310"/>
        <end position="330"/>
    </location>
</feature>
<keyword evidence="7 8" id="KW-0472">Membrane</keyword>
<keyword evidence="3" id="KW-0813">Transport</keyword>
<proteinExistence type="inferred from homology"/>
<dbReference type="GO" id="GO:0050897">
    <property type="term" value="F:cobalt ion binding"/>
    <property type="evidence" value="ECO:0007669"/>
    <property type="project" value="TreeGrafter"/>
</dbReference>
<evidence type="ECO:0000256" key="2">
    <source>
        <dbReference type="ARBA" id="ARBA00009765"/>
    </source>
</evidence>
<gene>
    <name evidence="9" type="ORF">SAMN04489812_3296</name>
</gene>
<dbReference type="SUPFAM" id="SSF144083">
    <property type="entry name" value="Magnesium transport protein CorA, transmembrane region"/>
    <property type="match status" value="1"/>
</dbReference>
<evidence type="ECO:0000256" key="8">
    <source>
        <dbReference type="SAM" id="Phobius"/>
    </source>
</evidence>
<dbReference type="PANTHER" id="PTHR46494:SF1">
    <property type="entry name" value="CORA FAMILY METAL ION TRANSPORTER (EUROFUNG)"/>
    <property type="match status" value="1"/>
</dbReference>
<accession>A0A1H1VPG3</accession>
<dbReference type="Proteomes" id="UP000199103">
    <property type="component" value="Chromosome I"/>
</dbReference>